<accession>A0A1T4L3R2</accession>
<name>A0A1T4L3R2_9HYPH</name>
<keyword evidence="5" id="KW-1185">Reference proteome</keyword>
<dbReference type="FunFam" id="1.10.150.250:FF:000002">
    <property type="entry name" value="Succinate dehydrogenase assembly factor 2, mitochondrial"/>
    <property type="match status" value="1"/>
</dbReference>
<protein>
    <recommendedName>
        <fullName evidence="2">FAD assembly factor SdhE</fullName>
    </recommendedName>
</protein>
<dbReference type="GO" id="GO:0006099">
    <property type="term" value="P:tricarboxylic acid cycle"/>
    <property type="evidence" value="ECO:0007669"/>
    <property type="project" value="TreeGrafter"/>
</dbReference>
<dbReference type="AlphaFoldDB" id="A0A1T4L3R2"/>
<organism evidence="4 5">
    <name type="scientific">Enhydrobacter aerosaccus</name>
    <dbReference type="NCBI Taxonomy" id="225324"/>
    <lineage>
        <taxon>Bacteria</taxon>
        <taxon>Pseudomonadati</taxon>
        <taxon>Pseudomonadota</taxon>
        <taxon>Alphaproteobacteria</taxon>
        <taxon>Hyphomicrobiales</taxon>
        <taxon>Enhydrobacter</taxon>
    </lineage>
</organism>
<evidence type="ECO:0000256" key="1">
    <source>
        <dbReference type="ARBA" id="ARBA00008571"/>
    </source>
</evidence>
<evidence type="ECO:0000256" key="3">
    <source>
        <dbReference type="ARBA" id="ARBA00023186"/>
    </source>
</evidence>
<dbReference type="EMBL" id="FUWJ01000001">
    <property type="protein sequence ID" value="SJZ49191.1"/>
    <property type="molecule type" value="Genomic_DNA"/>
</dbReference>
<evidence type="ECO:0000256" key="2">
    <source>
        <dbReference type="ARBA" id="ARBA00019418"/>
    </source>
</evidence>
<evidence type="ECO:0000313" key="5">
    <source>
        <dbReference type="Proteomes" id="UP000190092"/>
    </source>
</evidence>
<dbReference type="PANTHER" id="PTHR12469">
    <property type="entry name" value="PROTEIN EMI5 HOMOLOG, MITOCHONDRIAL"/>
    <property type="match status" value="1"/>
</dbReference>
<keyword evidence="3" id="KW-0143">Chaperone</keyword>
<dbReference type="InterPro" id="IPR005631">
    <property type="entry name" value="SDH"/>
</dbReference>
<dbReference type="RefSeq" id="WP_085932966.1">
    <property type="nucleotide sequence ID" value="NZ_FUWJ01000001.1"/>
</dbReference>
<dbReference type="STRING" id="225324.SAMN02745126_01323"/>
<dbReference type="Gene3D" id="1.10.150.250">
    <property type="entry name" value="Flavinator of succinate dehydrogenase"/>
    <property type="match status" value="1"/>
</dbReference>
<sequence>MTGDAELETRRKRLLYRSVYRGNKENDILLGQFARAHIAEFGIAELDQYERLLDTGDNEIFDWITGKVEVPTEADTPVLRKLLAFRVRF</sequence>
<dbReference type="PANTHER" id="PTHR12469:SF2">
    <property type="entry name" value="SUCCINATE DEHYDROGENASE ASSEMBLY FACTOR 2, MITOCHONDRIAL"/>
    <property type="match status" value="1"/>
</dbReference>
<comment type="similarity">
    <text evidence="1">Belongs to the SdhE FAD assembly factor family.</text>
</comment>
<evidence type="ECO:0000313" key="4">
    <source>
        <dbReference type="EMBL" id="SJZ49191.1"/>
    </source>
</evidence>
<dbReference type="InterPro" id="IPR036714">
    <property type="entry name" value="SDH_sf"/>
</dbReference>
<proteinExistence type="inferred from homology"/>
<dbReference type="OrthoDB" id="9807264at2"/>
<dbReference type="Proteomes" id="UP000190092">
    <property type="component" value="Unassembled WGS sequence"/>
</dbReference>
<dbReference type="Pfam" id="PF03937">
    <property type="entry name" value="Sdh5"/>
    <property type="match status" value="1"/>
</dbReference>
<dbReference type="SUPFAM" id="SSF109910">
    <property type="entry name" value="YgfY-like"/>
    <property type="match status" value="1"/>
</dbReference>
<gene>
    <name evidence="4" type="ORF">SAMN02745126_01323</name>
</gene>
<reference evidence="5" key="1">
    <citation type="submission" date="2017-02" db="EMBL/GenBank/DDBJ databases">
        <authorList>
            <person name="Varghese N."/>
            <person name="Submissions S."/>
        </authorList>
    </citation>
    <scope>NUCLEOTIDE SEQUENCE [LARGE SCALE GENOMIC DNA]</scope>
    <source>
        <strain evidence="5">ATCC 27094</strain>
    </source>
</reference>